<proteinExistence type="predicted"/>
<name>A0A9Q1H0S2_HOLLE</name>
<accession>A0A9Q1H0S2</accession>
<organism evidence="1 2">
    <name type="scientific">Holothuria leucospilota</name>
    <name type="common">Black long sea cucumber</name>
    <name type="synonym">Mertensiothuria leucospilota</name>
    <dbReference type="NCBI Taxonomy" id="206669"/>
    <lineage>
        <taxon>Eukaryota</taxon>
        <taxon>Metazoa</taxon>
        <taxon>Echinodermata</taxon>
        <taxon>Eleutherozoa</taxon>
        <taxon>Echinozoa</taxon>
        <taxon>Holothuroidea</taxon>
        <taxon>Aspidochirotacea</taxon>
        <taxon>Aspidochirotida</taxon>
        <taxon>Holothuriidae</taxon>
        <taxon>Holothuria</taxon>
    </lineage>
</organism>
<keyword evidence="2" id="KW-1185">Reference proteome</keyword>
<gene>
    <name evidence="1" type="ORF">HOLleu_28306</name>
</gene>
<protein>
    <submittedName>
        <fullName evidence="1">Uncharacterized protein</fullName>
    </submittedName>
</protein>
<dbReference type="EMBL" id="JAIZAY010000014">
    <property type="protein sequence ID" value="KAJ8029023.1"/>
    <property type="molecule type" value="Genomic_DNA"/>
</dbReference>
<dbReference type="OrthoDB" id="10036512at2759"/>
<comment type="caution">
    <text evidence="1">The sequence shown here is derived from an EMBL/GenBank/DDBJ whole genome shotgun (WGS) entry which is preliminary data.</text>
</comment>
<reference evidence="1" key="1">
    <citation type="submission" date="2021-10" db="EMBL/GenBank/DDBJ databases">
        <title>Tropical sea cucumber genome reveals ecological adaptation and Cuvierian tubules defense mechanism.</title>
        <authorList>
            <person name="Chen T."/>
        </authorList>
    </citation>
    <scope>NUCLEOTIDE SEQUENCE</scope>
    <source>
        <strain evidence="1">Nanhai2018</strain>
        <tissue evidence="1">Muscle</tissue>
    </source>
</reference>
<dbReference type="Proteomes" id="UP001152320">
    <property type="component" value="Chromosome 14"/>
</dbReference>
<dbReference type="AlphaFoldDB" id="A0A9Q1H0S2"/>
<evidence type="ECO:0000313" key="1">
    <source>
        <dbReference type="EMBL" id="KAJ8029023.1"/>
    </source>
</evidence>
<dbReference type="PANTHER" id="PTHR33053">
    <property type="entry name" value="PROTEIN, PUTATIVE-RELATED"/>
    <property type="match status" value="1"/>
</dbReference>
<evidence type="ECO:0000313" key="2">
    <source>
        <dbReference type="Proteomes" id="UP001152320"/>
    </source>
</evidence>
<sequence>MHSAWSLAFPETNASLRTDASFIGKDDEDHHLGETPLTDLNIGMVSAFPLDYMHLVCLGVMRRLLKIWTKGLLRTRLGPRVVKEISNRLEALRPSVPLEFARKPRPLREVDRWKATEFRQFLLYSGPLVLLGKLPDEEYKNFLLFSVSLHILLHPILSTSYCDYAQELLVLFVNYYGQLYGRDMIT</sequence>